<gene>
    <name evidence="1" type="ORF">QE380_002241</name>
</gene>
<protein>
    <submittedName>
        <fullName evidence="1">Uncharacterized protein</fullName>
    </submittedName>
</protein>
<accession>A0ABU0UYJ4</accession>
<reference evidence="1 2" key="1">
    <citation type="submission" date="2023-07" db="EMBL/GenBank/DDBJ databases">
        <title>Functional and genomic diversity of the sorghum phyllosphere microbiome.</title>
        <authorList>
            <person name="Shade A."/>
        </authorList>
    </citation>
    <scope>NUCLEOTIDE SEQUENCE [LARGE SCALE GENOMIC DNA]</scope>
    <source>
        <strain evidence="1 2">SORGH_AS_0887</strain>
    </source>
</reference>
<name>A0ABU0UYJ4_ACIBI</name>
<sequence>MLRKSVIIYRIKTIELMNSAAIQQKSERFFYNESLKSLFIYEVQIRLQIDHASLTSAFSAKLF</sequence>
<proteinExistence type="predicted"/>
<organism evidence="1 2">
    <name type="scientific">Acinetobacter baylyi</name>
    <dbReference type="NCBI Taxonomy" id="202950"/>
    <lineage>
        <taxon>Bacteria</taxon>
        <taxon>Pseudomonadati</taxon>
        <taxon>Pseudomonadota</taxon>
        <taxon>Gammaproteobacteria</taxon>
        <taxon>Moraxellales</taxon>
        <taxon>Moraxellaceae</taxon>
        <taxon>Acinetobacter</taxon>
    </lineage>
</organism>
<dbReference type="EMBL" id="JAUTBK010000002">
    <property type="protein sequence ID" value="MDQ1209318.1"/>
    <property type="molecule type" value="Genomic_DNA"/>
</dbReference>
<keyword evidence="2" id="KW-1185">Reference proteome</keyword>
<comment type="caution">
    <text evidence="1">The sequence shown here is derived from an EMBL/GenBank/DDBJ whole genome shotgun (WGS) entry which is preliminary data.</text>
</comment>
<evidence type="ECO:0000313" key="1">
    <source>
        <dbReference type="EMBL" id="MDQ1209318.1"/>
    </source>
</evidence>
<evidence type="ECO:0000313" key="2">
    <source>
        <dbReference type="Proteomes" id="UP001233360"/>
    </source>
</evidence>
<dbReference type="Proteomes" id="UP001233360">
    <property type="component" value="Unassembled WGS sequence"/>
</dbReference>